<accession>A0A9X4EXG0</accession>
<evidence type="ECO:0000313" key="4">
    <source>
        <dbReference type="Proteomes" id="UP001140979"/>
    </source>
</evidence>
<sequence length="188" mass="20973">MNLIRSIIITLSVFITTLSNAQNVYTWVDSDNIRHFSDEPISNDAQLNDRAEKIVIADTHIAPPPPTFEALEPTKQPQPNNATPEKHSPVLAPLTVTIISPTNNENIHNSAGQITIQVELNRRLSVTEQLQLMHNGKPYNTPTNQTRWVLKNIDRGSHRFLIQSVVNGKVIASSSIVTVHLHRASVKQ</sequence>
<evidence type="ECO:0000256" key="1">
    <source>
        <dbReference type="SAM" id="MobiDB-lite"/>
    </source>
</evidence>
<protein>
    <submittedName>
        <fullName evidence="3">DUF4124 domain-containing protein</fullName>
    </submittedName>
</protein>
<gene>
    <name evidence="3" type="ORF">L9W94_13915</name>
</gene>
<comment type="caution">
    <text evidence="3">The sequence shown here is derived from an EMBL/GenBank/DDBJ whole genome shotgun (WGS) entry which is preliminary data.</text>
</comment>
<reference evidence="3" key="1">
    <citation type="submission" date="2022-02" db="EMBL/GenBank/DDBJ databases">
        <title>Emergence and expansion in Europe of a Vibrio aestuarianus clonal complex pathogenic for oysters.</title>
        <authorList>
            <person name="Mesnil A."/>
            <person name="Travers M.-A."/>
        </authorList>
    </citation>
    <scope>NUCLEOTIDE SEQUENCE</scope>
    <source>
        <strain evidence="3">19_064_11T1</strain>
    </source>
</reference>
<evidence type="ECO:0000256" key="2">
    <source>
        <dbReference type="SAM" id="SignalP"/>
    </source>
</evidence>
<feature type="region of interest" description="Disordered" evidence="1">
    <location>
        <begin position="67"/>
        <end position="88"/>
    </location>
</feature>
<dbReference type="Proteomes" id="UP001140979">
    <property type="component" value="Unassembled WGS sequence"/>
</dbReference>
<organism evidence="3 4">
    <name type="scientific">Vibrio aestuarianus</name>
    <dbReference type="NCBI Taxonomy" id="28171"/>
    <lineage>
        <taxon>Bacteria</taxon>
        <taxon>Pseudomonadati</taxon>
        <taxon>Pseudomonadota</taxon>
        <taxon>Gammaproteobacteria</taxon>
        <taxon>Vibrionales</taxon>
        <taxon>Vibrionaceae</taxon>
        <taxon>Vibrio</taxon>
    </lineage>
</organism>
<feature type="chain" id="PRO_5040895062" evidence="2">
    <location>
        <begin position="22"/>
        <end position="188"/>
    </location>
</feature>
<proteinExistence type="predicted"/>
<dbReference type="AlphaFoldDB" id="A0A9X4EXG0"/>
<evidence type="ECO:0000313" key="3">
    <source>
        <dbReference type="EMBL" id="MDE1243227.1"/>
    </source>
</evidence>
<dbReference type="EMBL" id="JAKNBA010000025">
    <property type="protein sequence ID" value="MDE1243227.1"/>
    <property type="molecule type" value="Genomic_DNA"/>
</dbReference>
<dbReference type="RefSeq" id="WP_274683542.1">
    <property type="nucleotide sequence ID" value="NZ_JAKNBA010000025.1"/>
</dbReference>
<keyword evidence="2" id="KW-0732">Signal</keyword>
<name>A0A9X4EXG0_9VIBR</name>
<feature type="signal peptide" evidence="2">
    <location>
        <begin position="1"/>
        <end position="21"/>
    </location>
</feature>